<keyword evidence="3" id="KW-0862">Zinc</keyword>
<feature type="compositionally biased region" description="Low complexity" evidence="5">
    <location>
        <begin position="241"/>
        <end position="252"/>
    </location>
</feature>
<dbReference type="InterPro" id="IPR011011">
    <property type="entry name" value="Znf_FYVE_PHD"/>
</dbReference>
<dbReference type="AlphaFoldDB" id="A0A8K1C989"/>
<evidence type="ECO:0000256" key="2">
    <source>
        <dbReference type="ARBA" id="ARBA00022771"/>
    </source>
</evidence>
<sequence>MSKFCPECGTAANGGKFCAECGTRFQENGAAAAPAQMAMPMPNVTPAQAAAAFSAVSNAASPVRNTWQSSTQLSYQIPSNGHTQQNHSPPPPPPVVPIATPVQSVGNPPHKHVWTATPAPTPAVSEVVPPAATGVEAQQVYEACVQTIRAARGGNNEEGVKNFKQNCRLYGLKQMDVQSFYTSLVNDLGTEGTLAFVPRLARLVPDDERRKELIAYNARQAPTGNANGSPHSPQVAVPYGSSSFTSRDSLSSAGSFAERSRSNSTPGVMPSQSSRGLLKGRYADHPNCDVCNVGFDVTKRRHQCRRCGIYVCSSCSPLRLLIPQGMEISGAKGYSPSEPQRVCLQCAPQLHQYQDQLVAQYAQANNENIHEARGRIHVPYSNSLFKECQNAADIVGNFFRDDWGSAKDRSIPVAFLQKAHGLAIMTIVKAGFLVSGQVGTGLVVAKLPDGTWSAPSAIGIAGLSGGFEVGGELVELMVVLGSEGAVKVFHKPQVNLGAGLDLTVGPYGRSAEVAAAASTSGLNANYSYSHSKGFFAGISLQGKVIVARNDLNRKFYGRDIQPMEILNGHVAAPNAARPLYEALGHAMQGVELHRETIARRASIMGPCRLCNCPMFVTHTHQVWNKNCKTCKHVH</sequence>
<evidence type="ECO:0000256" key="3">
    <source>
        <dbReference type="ARBA" id="ARBA00022833"/>
    </source>
</evidence>
<dbReference type="GO" id="GO:0035091">
    <property type="term" value="F:phosphatidylinositol binding"/>
    <property type="evidence" value="ECO:0007669"/>
    <property type="project" value="TreeGrafter"/>
</dbReference>
<dbReference type="InterPro" id="IPR013083">
    <property type="entry name" value="Znf_RING/FYVE/PHD"/>
</dbReference>
<evidence type="ECO:0000313" key="8">
    <source>
        <dbReference type="Proteomes" id="UP000794436"/>
    </source>
</evidence>
<evidence type="ECO:0000256" key="5">
    <source>
        <dbReference type="SAM" id="MobiDB-lite"/>
    </source>
</evidence>
<dbReference type="SMART" id="SM00064">
    <property type="entry name" value="FYVE"/>
    <property type="match status" value="1"/>
</dbReference>
<reference evidence="7" key="1">
    <citation type="submission" date="2019-03" db="EMBL/GenBank/DDBJ databases">
        <title>Long read genome sequence of the mycoparasitic Pythium oligandrum ATCC 38472 isolated from sugarbeet rhizosphere.</title>
        <authorList>
            <person name="Gaulin E."/>
        </authorList>
    </citation>
    <scope>NUCLEOTIDE SEQUENCE</scope>
    <source>
        <strain evidence="7">ATCC 38472_TT</strain>
    </source>
</reference>
<dbReference type="SUPFAM" id="SSF57903">
    <property type="entry name" value="FYVE/PHD zinc finger"/>
    <property type="match status" value="1"/>
</dbReference>
<dbReference type="CDD" id="cd11526">
    <property type="entry name" value="SYLF_FYVE"/>
    <property type="match status" value="1"/>
</dbReference>
<dbReference type="PROSITE" id="PS50178">
    <property type="entry name" value="ZF_FYVE"/>
    <property type="match status" value="1"/>
</dbReference>
<dbReference type="GO" id="GO:0008270">
    <property type="term" value="F:zinc ion binding"/>
    <property type="evidence" value="ECO:0007669"/>
    <property type="project" value="UniProtKB-KW"/>
</dbReference>
<dbReference type="InterPro" id="IPR007461">
    <property type="entry name" value="Ysc84_actin-binding"/>
</dbReference>
<feature type="compositionally biased region" description="Polar residues" evidence="5">
    <location>
        <begin position="220"/>
        <end position="232"/>
    </location>
</feature>
<dbReference type="PANTHER" id="PTHR15629:SF2">
    <property type="entry name" value="SH3 DOMAIN-CONTAINING YSC84-LIKE PROTEIN 1"/>
    <property type="match status" value="1"/>
</dbReference>
<keyword evidence="2 4" id="KW-0863">Zinc-finger</keyword>
<evidence type="ECO:0000313" key="7">
    <source>
        <dbReference type="EMBL" id="TMW59031.1"/>
    </source>
</evidence>
<dbReference type="Gene3D" id="3.30.40.10">
    <property type="entry name" value="Zinc/RING finger domain, C3HC4 (zinc finger)"/>
    <property type="match status" value="1"/>
</dbReference>
<dbReference type="Proteomes" id="UP000794436">
    <property type="component" value="Unassembled WGS sequence"/>
</dbReference>
<evidence type="ECO:0000259" key="6">
    <source>
        <dbReference type="PROSITE" id="PS50178"/>
    </source>
</evidence>
<protein>
    <recommendedName>
        <fullName evidence="6">FYVE-type domain-containing protein</fullName>
    </recommendedName>
</protein>
<dbReference type="Pfam" id="PF04366">
    <property type="entry name" value="Ysc84"/>
    <property type="match status" value="1"/>
</dbReference>
<feature type="region of interest" description="Disordered" evidence="5">
    <location>
        <begin position="219"/>
        <end position="276"/>
    </location>
</feature>
<dbReference type="InterPro" id="IPR051702">
    <property type="entry name" value="SH3_domain_YSC84-like"/>
</dbReference>
<evidence type="ECO:0000256" key="4">
    <source>
        <dbReference type="PROSITE-ProRule" id="PRU00091"/>
    </source>
</evidence>
<dbReference type="InterPro" id="IPR000306">
    <property type="entry name" value="Znf_FYVE"/>
</dbReference>
<dbReference type="OrthoDB" id="443981at2759"/>
<organism evidence="7 8">
    <name type="scientific">Pythium oligandrum</name>
    <name type="common">Mycoparasitic fungus</name>
    <dbReference type="NCBI Taxonomy" id="41045"/>
    <lineage>
        <taxon>Eukaryota</taxon>
        <taxon>Sar</taxon>
        <taxon>Stramenopiles</taxon>
        <taxon>Oomycota</taxon>
        <taxon>Peronosporomycetes</taxon>
        <taxon>Pythiales</taxon>
        <taxon>Pythiaceae</taxon>
        <taxon>Pythium</taxon>
    </lineage>
</organism>
<comment type="caution">
    <text evidence="7">The sequence shown here is derived from an EMBL/GenBank/DDBJ whole genome shotgun (WGS) entry which is preliminary data.</text>
</comment>
<name>A0A8K1C989_PYTOL</name>
<dbReference type="Pfam" id="PF01363">
    <property type="entry name" value="FYVE"/>
    <property type="match status" value="1"/>
</dbReference>
<feature type="domain" description="FYVE-type" evidence="6">
    <location>
        <begin position="282"/>
        <end position="351"/>
    </location>
</feature>
<dbReference type="CDD" id="cd00065">
    <property type="entry name" value="FYVE_like_SF"/>
    <property type="match status" value="1"/>
</dbReference>
<proteinExistence type="predicted"/>
<dbReference type="Pfam" id="PF23202">
    <property type="entry name" value="PAH_ZNF598"/>
    <property type="match status" value="1"/>
</dbReference>
<dbReference type="EMBL" id="SPLM01000110">
    <property type="protein sequence ID" value="TMW59031.1"/>
    <property type="molecule type" value="Genomic_DNA"/>
</dbReference>
<gene>
    <name evidence="7" type="ORF">Poli38472_007176</name>
</gene>
<dbReference type="InterPro" id="IPR017455">
    <property type="entry name" value="Znf_FYVE-rel"/>
</dbReference>
<accession>A0A8K1C989</accession>
<evidence type="ECO:0000256" key="1">
    <source>
        <dbReference type="ARBA" id="ARBA00022723"/>
    </source>
</evidence>
<keyword evidence="1" id="KW-0479">Metal-binding</keyword>
<dbReference type="InterPro" id="IPR057634">
    <property type="entry name" value="PAH_ZNF598/HEL2"/>
</dbReference>
<dbReference type="PANTHER" id="PTHR15629">
    <property type="entry name" value="SH3YL1 PROTEIN"/>
    <property type="match status" value="1"/>
</dbReference>
<feature type="compositionally biased region" description="Polar residues" evidence="5">
    <location>
        <begin position="262"/>
        <end position="275"/>
    </location>
</feature>
<keyword evidence="8" id="KW-1185">Reference proteome</keyword>